<gene>
    <name evidence="4" type="ORF">CGI_10007551</name>
</gene>
<dbReference type="HOGENOM" id="CLU_761312_0_0_1"/>
<dbReference type="PROSITE" id="PS50092">
    <property type="entry name" value="TSP1"/>
    <property type="match status" value="1"/>
</dbReference>
<proteinExistence type="predicted"/>
<dbReference type="SMART" id="SM00209">
    <property type="entry name" value="TSP1"/>
    <property type="match status" value="1"/>
</dbReference>
<dbReference type="PANTHER" id="PTHR22906">
    <property type="entry name" value="PROPERDIN"/>
    <property type="match status" value="1"/>
</dbReference>
<dbReference type="EMBL" id="JH816651">
    <property type="protein sequence ID" value="EKC39924.1"/>
    <property type="molecule type" value="Genomic_DNA"/>
</dbReference>
<feature type="region of interest" description="Disordered" evidence="3">
    <location>
        <begin position="323"/>
        <end position="364"/>
    </location>
</feature>
<protein>
    <submittedName>
        <fullName evidence="4">Brain-specific angiogenesis inhibitor 1</fullName>
    </submittedName>
</protein>
<name>K1R8F1_MAGGI</name>
<dbReference type="AlphaFoldDB" id="K1R8F1"/>
<dbReference type="PANTHER" id="PTHR22906:SF21">
    <property type="entry name" value="SEMA DOMAIN-CONTAINING PROTEIN"/>
    <property type="match status" value="1"/>
</dbReference>
<dbReference type="Pfam" id="PF00090">
    <property type="entry name" value="TSP_1"/>
    <property type="match status" value="1"/>
</dbReference>
<dbReference type="InterPro" id="IPR052065">
    <property type="entry name" value="Compl_asym_regulator"/>
</dbReference>
<evidence type="ECO:0000313" key="4">
    <source>
        <dbReference type="EMBL" id="EKC39924.1"/>
    </source>
</evidence>
<dbReference type="SUPFAM" id="SSF82895">
    <property type="entry name" value="TSP-1 type 1 repeat"/>
    <property type="match status" value="1"/>
</dbReference>
<dbReference type="InterPro" id="IPR036383">
    <property type="entry name" value="TSP1_rpt_sf"/>
</dbReference>
<reference evidence="4" key="1">
    <citation type="journal article" date="2012" name="Nature">
        <title>The oyster genome reveals stress adaptation and complexity of shell formation.</title>
        <authorList>
            <person name="Zhang G."/>
            <person name="Fang X."/>
            <person name="Guo X."/>
            <person name="Li L."/>
            <person name="Luo R."/>
            <person name="Xu F."/>
            <person name="Yang P."/>
            <person name="Zhang L."/>
            <person name="Wang X."/>
            <person name="Qi H."/>
            <person name="Xiong Z."/>
            <person name="Que H."/>
            <person name="Xie Y."/>
            <person name="Holland P.W."/>
            <person name="Paps J."/>
            <person name="Zhu Y."/>
            <person name="Wu F."/>
            <person name="Chen Y."/>
            <person name="Wang J."/>
            <person name="Peng C."/>
            <person name="Meng J."/>
            <person name="Yang L."/>
            <person name="Liu J."/>
            <person name="Wen B."/>
            <person name="Zhang N."/>
            <person name="Huang Z."/>
            <person name="Zhu Q."/>
            <person name="Feng Y."/>
            <person name="Mount A."/>
            <person name="Hedgecock D."/>
            <person name="Xu Z."/>
            <person name="Liu Y."/>
            <person name="Domazet-Loso T."/>
            <person name="Du Y."/>
            <person name="Sun X."/>
            <person name="Zhang S."/>
            <person name="Liu B."/>
            <person name="Cheng P."/>
            <person name="Jiang X."/>
            <person name="Li J."/>
            <person name="Fan D."/>
            <person name="Wang W."/>
            <person name="Fu W."/>
            <person name="Wang T."/>
            <person name="Wang B."/>
            <person name="Zhang J."/>
            <person name="Peng Z."/>
            <person name="Li Y."/>
            <person name="Li N."/>
            <person name="Wang J."/>
            <person name="Chen M."/>
            <person name="He Y."/>
            <person name="Tan F."/>
            <person name="Song X."/>
            <person name="Zheng Q."/>
            <person name="Huang R."/>
            <person name="Yang H."/>
            <person name="Du X."/>
            <person name="Chen L."/>
            <person name="Yang M."/>
            <person name="Gaffney P.M."/>
            <person name="Wang S."/>
            <person name="Luo L."/>
            <person name="She Z."/>
            <person name="Ming Y."/>
            <person name="Huang W."/>
            <person name="Zhang S."/>
            <person name="Huang B."/>
            <person name="Zhang Y."/>
            <person name="Qu T."/>
            <person name="Ni P."/>
            <person name="Miao G."/>
            <person name="Wang J."/>
            <person name="Wang Q."/>
            <person name="Steinberg C.E."/>
            <person name="Wang H."/>
            <person name="Li N."/>
            <person name="Qian L."/>
            <person name="Zhang G."/>
            <person name="Li Y."/>
            <person name="Yang H."/>
            <person name="Liu X."/>
            <person name="Wang J."/>
            <person name="Yin Y."/>
            <person name="Wang J."/>
        </authorList>
    </citation>
    <scope>NUCLEOTIDE SEQUENCE [LARGE SCALE GENOMIC DNA]</scope>
    <source>
        <strain evidence="4">05x7-T-G4-1.051#20</strain>
    </source>
</reference>
<keyword evidence="2" id="KW-1015">Disulfide bond</keyword>
<keyword evidence="1" id="KW-0677">Repeat</keyword>
<dbReference type="InParanoid" id="K1R8F1"/>
<sequence length="364" mass="40912">MTVKMFRRGGSRKVGGWVDGYKGRRGWGHKANFPCSMMTPFCCLIVLGVLDMVFIPAVSGIVCMSDARCRNMMNVEPDEEAYCQFNFFRVGCCHLTGTLKIGMNGARAFKPVGRGIGRGHVLVYLLKMAVLPAVRITERHSIDGYLEDWSNWSTCSQTCSSGLRTRSRACIPPQYGGAPCSQNDRETQQCMLMPCPACYDVLGRDCFRYKDTDCVGPFETWARMNCSLRCGYCPQKLPCVDNLDYCNEFGMEVCHQEQYGQYMREHCRKFCNFCRAPTEYLVSSTLPTTTPGVENNEPVYDATMKFVIIFLLACLILQASSRNGPEKGNSADDENDPNTNNEKDDDSGNRNSVDPMAYIIKRTN</sequence>
<evidence type="ECO:0000256" key="2">
    <source>
        <dbReference type="ARBA" id="ARBA00023157"/>
    </source>
</evidence>
<evidence type="ECO:0000256" key="1">
    <source>
        <dbReference type="ARBA" id="ARBA00022737"/>
    </source>
</evidence>
<dbReference type="Gene3D" id="2.20.100.10">
    <property type="entry name" value="Thrombospondin type-1 (TSP1) repeat"/>
    <property type="match status" value="1"/>
</dbReference>
<organism evidence="4">
    <name type="scientific">Magallana gigas</name>
    <name type="common">Pacific oyster</name>
    <name type="synonym">Crassostrea gigas</name>
    <dbReference type="NCBI Taxonomy" id="29159"/>
    <lineage>
        <taxon>Eukaryota</taxon>
        <taxon>Metazoa</taxon>
        <taxon>Spiralia</taxon>
        <taxon>Lophotrochozoa</taxon>
        <taxon>Mollusca</taxon>
        <taxon>Bivalvia</taxon>
        <taxon>Autobranchia</taxon>
        <taxon>Pteriomorphia</taxon>
        <taxon>Ostreida</taxon>
        <taxon>Ostreoidea</taxon>
        <taxon>Ostreidae</taxon>
        <taxon>Magallana</taxon>
    </lineage>
</organism>
<evidence type="ECO:0000256" key="3">
    <source>
        <dbReference type="SAM" id="MobiDB-lite"/>
    </source>
</evidence>
<accession>K1R8F1</accession>
<dbReference type="InterPro" id="IPR000884">
    <property type="entry name" value="TSP1_rpt"/>
</dbReference>